<dbReference type="Proteomes" id="UP000184383">
    <property type="component" value="Unassembled WGS sequence"/>
</dbReference>
<dbReference type="InterPro" id="IPR021475">
    <property type="entry name" value="Pants/Emi1-like"/>
</dbReference>
<dbReference type="PANTHER" id="PTHR28052">
    <property type="entry name" value="UPF0545 PROTEIN C22ORF39"/>
    <property type="match status" value="1"/>
</dbReference>
<dbReference type="OrthoDB" id="2017405at2759"/>
<gene>
    <name evidence="2" type="ORF">ASPWEDRAFT_40941</name>
</gene>
<name>A0A1L9RL90_ASPWE</name>
<dbReference type="VEuPathDB" id="FungiDB:ASPWEDRAFT_40941"/>
<reference evidence="3" key="1">
    <citation type="journal article" date="2017" name="Genome Biol.">
        <title>Comparative genomics reveals high biological diversity and specific adaptations in the industrially and medically important fungal genus Aspergillus.</title>
        <authorList>
            <person name="de Vries R.P."/>
            <person name="Riley R."/>
            <person name="Wiebenga A."/>
            <person name="Aguilar-Osorio G."/>
            <person name="Amillis S."/>
            <person name="Uchima C.A."/>
            <person name="Anderluh G."/>
            <person name="Asadollahi M."/>
            <person name="Askin M."/>
            <person name="Barry K."/>
            <person name="Battaglia E."/>
            <person name="Bayram O."/>
            <person name="Benocci T."/>
            <person name="Braus-Stromeyer S.A."/>
            <person name="Caldana C."/>
            <person name="Canovas D."/>
            <person name="Cerqueira G.C."/>
            <person name="Chen F."/>
            <person name="Chen W."/>
            <person name="Choi C."/>
            <person name="Clum A."/>
            <person name="Dos Santos R.A."/>
            <person name="Damasio A.R."/>
            <person name="Diallinas G."/>
            <person name="Emri T."/>
            <person name="Fekete E."/>
            <person name="Flipphi M."/>
            <person name="Freyberg S."/>
            <person name="Gallo A."/>
            <person name="Gournas C."/>
            <person name="Habgood R."/>
            <person name="Hainaut M."/>
            <person name="Harispe M.L."/>
            <person name="Henrissat B."/>
            <person name="Hilden K.S."/>
            <person name="Hope R."/>
            <person name="Hossain A."/>
            <person name="Karabika E."/>
            <person name="Karaffa L."/>
            <person name="Karanyi Z."/>
            <person name="Krasevec N."/>
            <person name="Kuo A."/>
            <person name="Kusch H."/>
            <person name="LaButti K."/>
            <person name="Lagendijk E.L."/>
            <person name="Lapidus A."/>
            <person name="Levasseur A."/>
            <person name="Lindquist E."/>
            <person name="Lipzen A."/>
            <person name="Logrieco A.F."/>
            <person name="MacCabe A."/>
            <person name="Maekelae M.R."/>
            <person name="Malavazi I."/>
            <person name="Melin P."/>
            <person name="Meyer V."/>
            <person name="Mielnichuk N."/>
            <person name="Miskei M."/>
            <person name="Molnar A.P."/>
            <person name="Mule G."/>
            <person name="Ngan C.Y."/>
            <person name="Orejas M."/>
            <person name="Orosz E."/>
            <person name="Ouedraogo J.P."/>
            <person name="Overkamp K.M."/>
            <person name="Park H.-S."/>
            <person name="Perrone G."/>
            <person name="Piumi F."/>
            <person name="Punt P.J."/>
            <person name="Ram A.F."/>
            <person name="Ramon A."/>
            <person name="Rauscher S."/>
            <person name="Record E."/>
            <person name="Riano-Pachon D.M."/>
            <person name="Robert V."/>
            <person name="Roehrig J."/>
            <person name="Ruller R."/>
            <person name="Salamov A."/>
            <person name="Salih N.S."/>
            <person name="Samson R.A."/>
            <person name="Sandor E."/>
            <person name="Sanguinetti M."/>
            <person name="Schuetze T."/>
            <person name="Sepcic K."/>
            <person name="Shelest E."/>
            <person name="Sherlock G."/>
            <person name="Sophianopoulou V."/>
            <person name="Squina F.M."/>
            <person name="Sun H."/>
            <person name="Susca A."/>
            <person name="Todd R.B."/>
            <person name="Tsang A."/>
            <person name="Unkles S.E."/>
            <person name="van de Wiele N."/>
            <person name="van Rossen-Uffink D."/>
            <person name="Oliveira J.V."/>
            <person name="Vesth T.C."/>
            <person name="Visser J."/>
            <person name="Yu J.-H."/>
            <person name="Zhou M."/>
            <person name="Andersen M.R."/>
            <person name="Archer D.B."/>
            <person name="Baker S.E."/>
            <person name="Benoit I."/>
            <person name="Brakhage A.A."/>
            <person name="Braus G.H."/>
            <person name="Fischer R."/>
            <person name="Frisvad J.C."/>
            <person name="Goldman G.H."/>
            <person name="Houbraken J."/>
            <person name="Oakley B."/>
            <person name="Pocsi I."/>
            <person name="Scazzocchio C."/>
            <person name="Seiboth B."/>
            <person name="vanKuyk P.A."/>
            <person name="Wortman J."/>
            <person name="Dyer P.S."/>
            <person name="Grigoriev I.V."/>
        </authorList>
    </citation>
    <scope>NUCLEOTIDE SEQUENCE [LARGE SCALE GENOMIC DNA]</scope>
    <source>
        <strain evidence="3">DTO 134E9</strain>
    </source>
</reference>
<evidence type="ECO:0000313" key="2">
    <source>
        <dbReference type="EMBL" id="OJJ35705.1"/>
    </source>
</evidence>
<evidence type="ECO:0000256" key="1">
    <source>
        <dbReference type="SAM" id="MobiDB-lite"/>
    </source>
</evidence>
<sequence>MGWLWSSSSSPKDQQQTPSPPQQSPPQQSPPSDNALQPPPNTSTPMKTLTREEQADEEFKKLWASLESDVGKSKSLQQPPSLPQSAESNPPSSESQQPLSSIAPESLYPDTMSCRSAFDYAFFCQSFGGQFVNVYRYGELRSCNEHWDNFWLCMKTRSYSDEERKKAIRDHNRRKAIKYKTGPSSEDVWDLRTEPARTAFQGDFSTLEKEMQLEEEAQKAATT</sequence>
<keyword evidence="3" id="KW-1185">Reference proteome</keyword>
<dbReference type="PANTHER" id="PTHR28052:SF1">
    <property type="entry name" value="UPF0545 PROTEIN C22ORF39"/>
    <property type="match status" value="1"/>
</dbReference>
<feature type="compositionally biased region" description="Basic and acidic residues" evidence="1">
    <location>
        <begin position="49"/>
        <end position="61"/>
    </location>
</feature>
<dbReference type="STRING" id="1073089.A0A1L9RL90"/>
<dbReference type="Pfam" id="PF11326">
    <property type="entry name" value="PANTS-like"/>
    <property type="match status" value="1"/>
</dbReference>
<dbReference type="GeneID" id="63751277"/>
<feature type="compositionally biased region" description="Pro residues" evidence="1">
    <location>
        <begin position="18"/>
        <end position="29"/>
    </location>
</feature>
<evidence type="ECO:0000313" key="3">
    <source>
        <dbReference type="Proteomes" id="UP000184383"/>
    </source>
</evidence>
<feature type="region of interest" description="Disordered" evidence="1">
    <location>
        <begin position="1"/>
        <end position="104"/>
    </location>
</feature>
<dbReference type="RefSeq" id="XP_040689381.1">
    <property type="nucleotide sequence ID" value="XM_040835429.1"/>
</dbReference>
<feature type="compositionally biased region" description="Low complexity" evidence="1">
    <location>
        <begin position="1"/>
        <end position="17"/>
    </location>
</feature>
<protein>
    <recommendedName>
        <fullName evidence="4">Early meiotic induction protein 1</fullName>
    </recommendedName>
</protein>
<accession>A0A1L9RL90</accession>
<dbReference type="AlphaFoldDB" id="A0A1L9RL90"/>
<evidence type="ECO:0008006" key="4">
    <source>
        <dbReference type="Google" id="ProtNLM"/>
    </source>
</evidence>
<proteinExistence type="predicted"/>
<dbReference type="EMBL" id="KV878212">
    <property type="protein sequence ID" value="OJJ35705.1"/>
    <property type="molecule type" value="Genomic_DNA"/>
</dbReference>
<feature type="compositionally biased region" description="Low complexity" evidence="1">
    <location>
        <begin position="83"/>
        <end position="101"/>
    </location>
</feature>
<organism evidence="2 3">
    <name type="scientific">Aspergillus wentii DTO 134E9</name>
    <dbReference type="NCBI Taxonomy" id="1073089"/>
    <lineage>
        <taxon>Eukaryota</taxon>
        <taxon>Fungi</taxon>
        <taxon>Dikarya</taxon>
        <taxon>Ascomycota</taxon>
        <taxon>Pezizomycotina</taxon>
        <taxon>Eurotiomycetes</taxon>
        <taxon>Eurotiomycetidae</taxon>
        <taxon>Eurotiales</taxon>
        <taxon>Aspergillaceae</taxon>
        <taxon>Aspergillus</taxon>
        <taxon>Aspergillus subgen. Cremei</taxon>
    </lineage>
</organism>